<keyword evidence="7" id="KW-1185">Reference proteome</keyword>
<dbReference type="InterPro" id="IPR000859">
    <property type="entry name" value="CUB_dom"/>
</dbReference>
<feature type="region of interest" description="Disordered" evidence="3">
    <location>
        <begin position="149"/>
        <end position="195"/>
    </location>
</feature>
<name>A0AAV7DIM3_ENGPU</name>
<keyword evidence="4" id="KW-0812">Transmembrane</keyword>
<feature type="compositionally biased region" description="Polar residues" evidence="3">
    <location>
        <begin position="162"/>
        <end position="173"/>
    </location>
</feature>
<comment type="caution">
    <text evidence="6">The sequence shown here is derived from an EMBL/GenBank/DDBJ whole genome shotgun (WGS) entry which is preliminary data.</text>
</comment>
<comment type="caution">
    <text evidence="2">Lacks conserved residue(s) required for the propagation of feature annotation.</text>
</comment>
<organism evidence="6 7">
    <name type="scientific">Engystomops pustulosus</name>
    <name type="common">Tungara frog</name>
    <name type="synonym">Physalaemus pustulosus</name>
    <dbReference type="NCBI Taxonomy" id="76066"/>
    <lineage>
        <taxon>Eukaryota</taxon>
        <taxon>Metazoa</taxon>
        <taxon>Chordata</taxon>
        <taxon>Craniata</taxon>
        <taxon>Vertebrata</taxon>
        <taxon>Euteleostomi</taxon>
        <taxon>Amphibia</taxon>
        <taxon>Batrachia</taxon>
        <taxon>Anura</taxon>
        <taxon>Neobatrachia</taxon>
        <taxon>Hyloidea</taxon>
        <taxon>Leptodactylidae</taxon>
        <taxon>Leiuperinae</taxon>
        <taxon>Engystomops</taxon>
    </lineage>
</organism>
<keyword evidence="1 2" id="KW-1015">Disulfide bond</keyword>
<keyword evidence="4" id="KW-1133">Transmembrane helix</keyword>
<dbReference type="SMART" id="SM00042">
    <property type="entry name" value="CUB"/>
    <property type="match status" value="1"/>
</dbReference>
<dbReference type="AlphaFoldDB" id="A0AAV7DIM3"/>
<evidence type="ECO:0000259" key="5">
    <source>
        <dbReference type="PROSITE" id="PS01180"/>
    </source>
</evidence>
<dbReference type="Pfam" id="PF00431">
    <property type="entry name" value="CUB"/>
    <property type="match status" value="1"/>
</dbReference>
<dbReference type="EMBL" id="WNYA01000001">
    <property type="protein sequence ID" value="KAG8597358.1"/>
    <property type="molecule type" value="Genomic_DNA"/>
</dbReference>
<accession>A0AAV7DIM3</accession>
<feature type="compositionally biased region" description="Basic and acidic residues" evidence="3">
    <location>
        <begin position="176"/>
        <end position="195"/>
    </location>
</feature>
<feature type="region of interest" description="Disordered" evidence="3">
    <location>
        <begin position="1"/>
        <end position="35"/>
    </location>
</feature>
<sequence length="777" mass="84701">MWGGSENQRGRLSHRQREGSTVGKPRSKSLTSLTAGLSGNSCSSRYGEPSCSLDLTDKLTAGDHQARGMQGNCNSQVYYNCGAVLNPSGRDLILSPVFPNNYLPGSHCLWQILVPAGSTVMLETLDFDVFDDESATSYSFFEFSSQPEYTREKKDTSAEGDLSNSPEIRSQPTVEKLGHQDGSKETRSMSGKENKTITELQELTTAQDYISQISSTPSATSGKYESLTGEINRPMQPLAAATDRMATVPYEQVSEGVPSTSFGTDPFTTTTPVPEICPLDVLYITDLVTYSVRFCGSNSPKNKSLTFGSPVEMTEVILELITITNRGRGFAILLSYHNQSLVSAMGVQERRGREGVVLLAVIAATISFALVLLLILCLTFRQKICHKREHSDGQITTQVTGIQNTALEVNELQLVMSDENLQCRELENGQGEGVADVSQQSQQEDPSSCTIAVSDSNSDEVFVISPGNHTNCPNFGSSRMRVGNLKRSVTSPASVSDWLTSDYTSVDLTGEEKGSEGEDIDSARQRAWSVRTFNSLLPHLQMKWRSRTSSGSFTKLVDSGCTATGKALSPKTPRRAGSAAQIGENRLYSESSESNASYPLTHSAHLHRNLPSGNLKRTRPYFGLLNDSSDCIRSGQAPAFGKENRNMCQMPVSEYSSSLKISSTNGIRAKELSIDFEKPNTVFVICEEADDQQPLVFDDQLSSPTECESQSSDTCRAPNCSLISKRYCTDINPWMKCTNASLGTHGCQNTHCTSTVGSPVLPAESDFQCKPVRLLTE</sequence>
<feature type="disulfide bond" evidence="2">
    <location>
        <begin position="81"/>
        <end position="108"/>
    </location>
</feature>
<dbReference type="Proteomes" id="UP000824782">
    <property type="component" value="Unassembled WGS sequence"/>
</dbReference>
<evidence type="ECO:0000313" key="6">
    <source>
        <dbReference type="EMBL" id="KAG8597358.1"/>
    </source>
</evidence>
<gene>
    <name evidence="6" type="ORF">GDO81_002262</name>
</gene>
<dbReference type="SUPFAM" id="SSF49854">
    <property type="entry name" value="Spermadhesin, CUB domain"/>
    <property type="match status" value="1"/>
</dbReference>
<evidence type="ECO:0000313" key="7">
    <source>
        <dbReference type="Proteomes" id="UP000824782"/>
    </source>
</evidence>
<dbReference type="Gene3D" id="2.60.120.290">
    <property type="entry name" value="Spermadhesin, CUB domain"/>
    <property type="match status" value="1"/>
</dbReference>
<protein>
    <recommendedName>
        <fullName evidence="5">CUB domain-containing protein</fullName>
    </recommendedName>
</protein>
<keyword evidence="4" id="KW-0472">Membrane</keyword>
<evidence type="ECO:0000256" key="3">
    <source>
        <dbReference type="SAM" id="MobiDB-lite"/>
    </source>
</evidence>
<reference evidence="6" key="1">
    <citation type="thesis" date="2020" institute="ProQuest LLC" country="789 East Eisenhower Parkway, Ann Arbor, MI, USA">
        <title>Comparative Genomics and Chromosome Evolution.</title>
        <authorList>
            <person name="Mudd A.B."/>
        </authorList>
    </citation>
    <scope>NUCLEOTIDE SEQUENCE</scope>
    <source>
        <strain evidence="6">237g6f4</strain>
        <tissue evidence="6">Blood</tissue>
    </source>
</reference>
<dbReference type="InterPro" id="IPR035914">
    <property type="entry name" value="Sperma_CUB_dom_sf"/>
</dbReference>
<dbReference type="PROSITE" id="PS01180">
    <property type="entry name" value="CUB"/>
    <property type="match status" value="1"/>
</dbReference>
<proteinExistence type="predicted"/>
<evidence type="ECO:0000256" key="4">
    <source>
        <dbReference type="SAM" id="Phobius"/>
    </source>
</evidence>
<evidence type="ECO:0000256" key="2">
    <source>
        <dbReference type="PROSITE-ProRule" id="PRU00059"/>
    </source>
</evidence>
<feature type="transmembrane region" description="Helical" evidence="4">
    <location>
        <begin position="356"/>
        <end position="380"/>
    </location>
</feature>
<feature type="region of interest" description="Disordered" evidence="3">
    <location>
        <begin position="564"/>
        <end position="594"/>
    </location>
</feature>
<feature type="domain" description="CUB" evidence="5">
    <location>
        <begin position="81"/>
        <end position="151"/>
    </location>
</feature>
<evidence type="ECO:0000256" key="1">
    <source>
        <dbReference type="ARBA" id="ARBA00023157"/>
    </source>
</evidence>
<dbReference type="CDD" id="cd00041">
    <property type="entry name" value="CUB"/>
    <property type="match status" value="1"/>
</dbReference>